<dbReference type="InterPro" id="IPR022781">
    <property type="entry name" value="Flagellar_biosynth_FliO"/>
</dbReference>
<evidence type="ECO:0008006" key="10">
    <source>
        <dbReference type="Google" id="ProtNLM"/>
    </source>
</evidence>
<dbReference type="GO" id="GO:0044781">
    <property type="term" value="P:bacterial-type flagellum organization"/>
    <property type="evidence" value="ECO:0007669"/>
    <property type="project" value="InterPro"/>
</dbReference>
<evidence type="ECO:0000256" key="2">
    <source>
        <dbReference type="ARBA" id="ARBA00022475"/>
    </source>
</evidence>
<dbReference type="eggNOG" id="COG3190">
    <property type="taxonomic scope" value="Bacteria"/>
</dbReference>
<feature type="chain" id="PRO_5003609310" description="Flagellar protein" evidence="7">
    <location>
        <begin position="23"/>
        <end position="210"/>
    </location>
</feature>
<accession>H7EP92</accession>
<evidence type="ECO:0000256" key="1">
    <source>
        <dbReference type="ARBA" id="ARBA00004236"/>
    </source>
</evidence>
<keyword evidence="5 6" id="KW-0472">Membrane</keyword>
<gene>
    <name evidence="8" type="ORF">TresaDRAFT_0198</name>
</gene>
<dbReference type="AlphaFoldDB" id="H7EP92"/>
<keyword evidence="4 6" id="KW-1133">Transmembrane helix</keyword>
<evidence type="ECO:0000256" key="6">
    <source>
        <dbReference type="SAM" id="Phobius"/>
    </source>
</evidence>
<dbReference type="STRING" id="907348.TresaDRAFT_0198"/>
<dbReference type="Proteomes" id="UP000003571">
    <property type="component" value="Unassembled WGS sequence"/>
</dbReference>
<evidence type="ECO:0000256" key="5">
    <source>
        <dbReference type="ARBA" id="ARBA00023136"/>
    </source>
</evidence>
<evidence type="ECO:0000256" key="3">
    <source>
        <dbReference type="ARBA" id="ARBA00022692"/>
    </source>
</evidence>
<dbReference type="GO" id="GO:0016020">
    <property type="term" value="C:membrane"/>
    <property type="evidence" value="ECO:0007669"/>
    <property type="project" value="InterPro"/>
</dbReference>
<evidence type="ECO:0000313" key="9">
    <source>
        <dbReference type="Proteomes" id="UP000003571"/>
    </source>
</evidence>
<keyword evidence="7" id="KW-0732">Signal</keyword>
<evidence type="ECO:0000313" key="8">
    <source>
        <dbReference type="EMBL" id="EIC00725.1"/>
    </source>
</evidence>
<comment type="caution">
    <text evidence="8">The sequence shown here is derived from an EMBL/GenBank/DDBJ whole genome shotgun (WGS) entry which is preliminary data.</text>
</comment>
<feature type="signal peptide" evidence="7">
    <location>
        <begin position="1"/>
        <end position="22"/>
    </location>
</feature>
<keyword evidence="2" id="KW-1003">Cell membrane</keyword>
<keyword evidence="3 6" id="KW-0812">Transmembrane</keyword>
<dbReference type="Pfam" id="PF04347">
    <property type="entry name" value="FliO"/>
    <property type="match status" value="1"/>
</dbReference>
<keyword evidence="9" id="KW-1185">Reference proteome</keyword>
<dbReference type="OrthoDB" id="363147at2"/>
<dbReference type="PATRIC" id="fig|907348.3.peg.2785"/>
<protein>
    <recommendedName>
        <fullName evidence="10">Flagellar protein</fullName>
    </recommendedName>
</protein>
<dbReference type="RefSeq" id="WP_002706403.1">
    <property type="nucleotide sequence ID" value="NZ_AGRW01000054.1"/>
</dbReference>
<comment type="subcellular location">
    <subcellularLocation>
        <location evidence="1">Cell membrane</location>
    </subcellularLocation>
</comment>
<evidence type="ECO:0000256" key="7">
    <source>
        <dbReference type="SAM" id="SignalP"/>
    </source>
</evidence>
<name>H7EP92_9SPIR</name>
<reference evidence="8 9" key="1">
    <citation type="submission" date="2011-09" db="EMBL/GenBank/DDBJ databases">
        <title>The draft genome of Treponema saccharophilum DSM 2985.</title>
        <authorList>
            <consortium name="US DOE Joint Genome Institute (JGI-PGF)"/>
            <person name="Lucas S."/>
            <person name="Copeland A."/>
            <person name="Lapidus A."/>
            <person name="Glavina del Rio T."/>
            <person name="Dalin E."/>
            <person name="Tice H."/>
            <person name="Bruce D."/>
            <person name="Goodwin L."/>
            <person name="Pitluck S."/>
            <person name="Peters L."/>
            <person name="Kyrpides N."/>
            <person name="Mavromatis K."/>
            <person name="Ivanova N."/>
            <person name="Markowitz V."/>
            <person name="Cheng J.-F."/>
            <person name="Hugenholtz P."/>
            <person name="Woyke T."/>
            <person name="Wu D."/>
            <person name="Gronow S."/>
            <person name="Wellnitz S."/>
            <person name="Brambilla E."/>
            <person name="Klenk H.-P."/>
            <person name="Eisen J.A."/>
        </authorList>
    </citation>
    <scope>NUCLEOTIDE SEQUENCE [LARGE SCALE GENOMIC DNA]</scope>
    <source>
        <strain evidence="8 9">DSM 2985</strain>
    </source>
</reference>
<proteinExistence type="predicted"/>
<dbReference type="EMBL" id="AGRW01000054">
    <property type="protein sequence ID" value="EIC00725.1"/>
    <property type="molecule type" value="Genomic_DNA"/>
</dbReference>
<evidence type="ECO:0000256" key="4">
    <source>
        <dbReference type="ARBA" id="ARBA00022989"/>
    </source>
</evidence>
<feature type="transmembrane region" description="Helical" evidence="6">
    <location>
        <begin position="65"/>
        <end position="89"/>
    </location>
</feature>
<sequence>MYRFLLKFFLVMVLFAPSYSFAQDSVQDEPQSAAISLSSDESSILIGAGDDSSQPSSGSSVVPTILAFVKMLVVLLIVLACAYGVFFLMKRSSGASASSDPFLRKVSQVSLGAGKSVQIVTLLDNAYILGVTDNSVNMIAQISDKDIVDSMNVYADKNDRTSRPRTFSDVLDIFMAKGPNSGNVFGSADSAASVLRKQRERFNDGNGEGR</sequence>
<organism evidence="8 9">
    <name type="scientific">Treponema saccharophilum DSM 2985</name>
    <dbReference type="NCBI Taxonomy" id="907348"/>
    <lineage>
        <taxon>Bacteria</taxon>
        <taxon>Pseudomonadati</taxon>
        <taxon>Spirochaetota</taxon>
        <taxon>Spirochaetia</taxon>
        <taxon>Spirochaetales</taxon>
        <taxon>Treponemataceae</taxon>
        <taxon>Treponema</taxon>
    </lineage>
</organism>